<name>A0AAE8KYF5_9PSED</name>
<dbReference type="Proteomes" id="UP000182085">
    <property type="component" value="Chromosome I"/>
</dbReference>
<dbReference type="EMBL" id="LT629801">
    <property type="protein sequence ID" value="SDU97784.1"/>
    <property type="molecule type" value="Genomic_DNA"/>
</dbReference>
<feature type="coiled-coil region" evidence="1">
    <location>
        <begin position="112"/>
        <end position="139"/>
    </location>
</feature>
<reference evidence="4 5" key="1">
    <citation type="submission" date="2016-10" db="EMBL/GenBank/DDBJ databases">
        <authorList>
            <person name="Varghese N."/>
            <person name="Submissions S."/>
        </authorList>
    </citation>
    <scope>NUCLEOTIDE SEQUENCE [LARGE SCALE GENOMIC DNA]</scope>
    <source>
        <strain evidence="4 5">BS2777</strain>
    </source>
</reference>
<evidence type="ECO:0000256" key="1">
    <source>
        <dbReference type="SAM" id="Coils"/>
    </source>
</evidence>
<evidence type="ECO:0000313" key="4">
    <source>
        <dbReference type="EMBL" id="SDU97784.1"/>
    </source>
</evidence>
<gene>
    <name evidence="4" type="ORF">SAMN04490209_1408</name>
</gene>
<feature type="signal peptide" evidence="3">
    <location>
        <begin position="1"/>
        <end position="22"/>
    </location>
</feature>
<feature type="compositionally biased region" description="Basic and acidic residues" evidence="2">
    <location>
        <begin position="43"/>
        <end position="59"/>
    </location>
</feature>
<keyword evidence="1" id="KW-0175">Coiled coil</keyword>
<evidence type="ECO:0008006" key="6">
    <source>
        <dbReference type="Google" id="ProtNLM"/>
    </source>
</evidence>
<protein>
    <recommendedName>
        <fullName evidence="6">DUF2514 family protein</fullName>
    </recommendedName>
</protein>
<proteinExistence type="predicted"/>
<organism evidence="4 5">
    <name type="scientific">Pseudomonas rhodesiae</name>
    <dbReference type="NCBI Taxonomy" id="76760"/>
    <lineage>
        <taxon>Bacteria</taxon>
        <taxon>Pseudomonadati</taxon>
        <taxon>Pseudomonadota</taxon>
        <taxon>Gammaproteobacteria</taxon>
        <taxon>Pseudomonadales</taxon>
        <taxon>Pseudomonadaceae</taxon>
        <taxon>Pseudomonas</taxon>
    </lineage>
</organism>
<feature type="region of interest" description="Disordered" evidence="2">
    <location>
        <begin position="40"/>
        <end position="59"/>
    </location>
</feature>
<dbReference type="AlphaFoldDB" id="A0AAE8KYF5"/>
<feature type="chain" id="PRO_5041915363" description="DUF2514 family protein" evidence="3">
    <location>
        <begin position="23"/>
        <end position="165"/>
    </location>
</feature>
<accession>A0AAE8KYF5</accession>
<evidence type="ECO:0000313" key="5">
    <source>
        <dbReference type="Proteomes" id="UP000182085"/>
    </source>
</evidence>
<sequence>MTRYLVAAIAAMAILLGIQTHRLDSAQTDHAQYVSDIATKAQQDSEKARQTEQQRQRDIDQVRTDAANQKISDDAHAAELVAVGVSLREQQARLLADRATLRARLAARGKTIEDLTDLLAQLRTEADNHAGELAAALDASRRAGFACEASYDAVRGDSSPLPQGG</sequence>
<keyword evidence="3" id="KW-0732">Signal</keyword>
<evidence type="ECO:0000256" key="3">
    <source>
        <dbReference type="SAM" id="SignalP"/>
    </source>
</evidence>
<dbReference type="InterPro" id="IPR019659">
    <property type="entry name" value="DUF2514"/>
</dbReference>
<keyword evidence="5" id="KW-1185">Reference proteome</keyword>
<evidence type="ECO:0000256" key="2">
    <source>
        <dbReference type="SAM" id="MobiDB-lite"/>
    </source>
</evidence>
<dbReference type="RefSeq" id="WP_083377827.1">
    <property type="nucleotide sequence ID" value="NZ_BAAAEG010000001.1"/>
</dbReference>
<dbReference type="Pfam" id="PF10721">
    <property type="entry name" value="DUF2514"/>
    <property type="match status" value="1"/>
</dbReference>